<accession>A0A7S0WT07</accession>
<dbReference type="EMBL" id="HBFB01019413">
    <property type="protein sequence ID" value="CAD8682829.1"/>
    <property type="molecule type" value="Transcribed_RNA"/>
</dbReference>
<organism evidence="3">
    <name type="scientific">Chlamydomonas leiostraca</name>
    <dbReference type="NCBI Taxonomy" id="1034604"/>
    <lineage>
        <taxon>Eukaryota</taxon>
        <taxon>Viridiplantae</taxon>
        <taxon>Chlorophyta</taxon>
        <taxon>core chlorophytes</taxon>
        <taxon>Chlorophyceae</taxon>
        <taxon>CS clade</taxon>
        <taxon>Chlamydomonadales</taxon>
        <taxon>Chlamydomonadaceae</taxon>
        <taxon>Chlamydomonas</taxon>
    </lineage>
</organism>
<dbReference type="SMART" id="SM00727">
    <property type="entry name" value="STI1"/>
    <property type="match status" value="3"/>
</dbReference>
<proteinExistence type="predicted"/>
<dbReference type="GO" id="GO:0009706">
    <property type="term" value="C:chloroplast inner membrane"/>
    <property type="evidence" value="ECO:0007669"/>
    <property type="project" value="TreeGrafter"/>
</dbReference>
<gene>
    <name evidence="3" type="ORF">CLEI1391_LOCUS10881</name>
</gene>
<dbReference type="AlphaFoldDB" id="A0A7S0WT07"/>
<name>A0A7S0WT07_9CHLO</name>
<reference evidence="3" key="1">
    <citation type="submission" date="2021-01" db="EMBL/GenBank/DDBJ databases">
        <authorList>
            <person name="Corre E."/>
            <person name="Pelletier E."/>
            <person name="Niang G."/>
            <person name="Scheremetjew M."/>
            <person name="Finn R."/>
            <person name="Kale V."/>
            <person name="Holt S."/>
            <person name="Cochrane G."/>
            <person name="Meng A."/>
            <person name="Brown T."/>
            <person name="Cohen L."/>
        </authorList>
    </citation>
    <scope>NUCLEOTIDE SEQUENCE</scope>
    <source>
        <strain evidence="3">SAG 11-49</strain>
    </source>
</reference>
<evidence type="ECO:0000313" key="3">
    <source>
        <dbReference type="EMBL" id="CAD8682829.1"/>
    </source>
</evidence>
<evidence type="ECO:0000256" key="1">
    <source>
        <dbReference type="SAM" id="MobiDB-lite"/>
    </source>
</evidence>
<feature type="region of interest" description="Disordered" evidence="1">
    <location>
        <begin position="213"/>
        <end position="272"/>
    </location>
</feature>
<protein>
    <recommendedName>
        <fullName evidence="2">STI1 domain-containing protein</fullName>
    </recommendedName>
</protein>
<dbReference type="PANTHER" id="PTHR47296:SF1">
    <property type="entry name" value="PROTEIN TIC 40, CHLOROPLASTIC"/>
    <property type="match status" value="1"/>
</dbReference>
<feature type="compositionally biased region" description="Low complexity" evidence="1">
    <location>
        <begin position="234"/>
        <end position="257"/>
    </location>
</feature>
<dbReference type="GO" id="GO:0009535">
    <property type="term" value="C:chloroplast thylakoid membrane"/>
    <property type="evidence" value="ECO:0007669"/>
    <property type="project" value="TreeGrafter"/>
</dbReference>
<sequence length="342" mass="35764">MLAAYASRILPHGGRAIITELAPAIRPLAARMLYSSEADADALKSANKLLDLMRESPAMQQMMMATLPPGARNPEVIRQMLDNPATRTQMAQMIAKQGFKIPSHVLDRMTSAHMDDTLARASKLGLQPGQLFQKLMAYPGLLKRLQEPRVMQAFMEIASDPSCASKYAAEPDILEVVRKVQDILAAKPGSTPADISSSPTVHDATIVGEASALPGTSSASAPPAPGKVPPPPGSLAAPAPAPSSSQPPDSAPQQPAGTTPPPGPLPGALQGEAAAAAAAGGAGGNQLVQLLMSDPALAPKLANPKVMKALQEISASPWKTIKYVFDKEVMQVFSALNKMLKK</sequence>
<dbReference type="InterPro" id="IPR006636">
    <property type="entry name" value="STI1_HS-bd"/>
</dbReference>
<feature type="domain" description="STI1" evidence="2">
    <location>
        <begin position="278"/>
        <end position="310"/>
    </location>
</feature>
<dbReference type="PANTHER" id="PTHR47296">
    <property type="entry name" value="PROTEIN TIC 40, CHLOROPLASTIC"/>
    <property type="match status" value="1"/>
</dbReference>
<feature type="compositionally biased region" description="Pro residues" evidence="1">
    <location>
        <begin position="222"/>
        <end position="233"/>
    </location>
</feature>
<dbReference type="GO" id="GO:0045037">
    <property type="term" value="P:protein import into chloroplast stroma"/>
    <property type="evidence" value="ECO:0007669"/>
    <property type="project" value="TreeGrafter"/>
</dbReference>
<dbReference type="Gene3D" id="1.10.260.100">
    <property type="match status" value="2"/>
</dbReference>
<feature type="domain" description="STI1" evidence="2">
    <location>
        <begin position="36"/>
        <end position="80"/>
    </location>
</feature>
<dbReference type="GO" id="GO:0009658">
    <property type="term" value="P:chloroplast organization"/>
    <property type="evidence" value="ECO:0007669"/>
    <property type="project" value="TreeGrafter"/>
</dbReference>
<feature type="domain" description="STI1" evidence="2">
    <location>
        <begin position="128"/>
        <end position="167"/>
    </location>
</feature>
<evidence type="ECO:0000259" key="2">
    <source>
        <dbReference type="SMART" id="SM00727"/>
    </source>
</evidence>